<name>A0AC34QJY1_9BILA</name>
<evidence type="ECO:0000313" key="2">
    <source>
        <dbReference type="WBParaSite" id="JU765_v2.g16912.t1"/>
    </source>
</evidence>
<dbReference type="WBParaSite" id="JU765_v2.g16912.t1">
    <property type="protein sequence ID" value="JU765_v2.g16912.t1"/>
    <property type="gene ID" value="JU765_v2.g16912"/>
</dbReference>
<protein>
    <submittedName>
        <fullName evidence="2">MAP3K HisK-N-like globin domain-containing protein</fullName>
    </submittedName>
</protein>
<reference evidence="2" key="1">
    <citation type="submission" date="2022-11" db="UniProtKB">
        <authorList>
            <consortium name="WormBaseParasite"/>
        </authorList>
    </citation>
    <scope>IDENTIFICATION</scope>
</reference>
<dbReference type="Proteomes" id="UP000887576">
    <property type="component" value="Unplaced"/>
</dbReference>
<evidence type="ECO:0000313" key="1">
    <source>
        <dbReference type="Proteomes" id="UP000887576"/>
    </source>
</evidence>
<organism evidence="1 2">
    <name type="scientific">Panagrolaimus sp. JU765</name>
    <dbReference type="NCBI Taxonomy" id="591449"/>
    <lineage>
        <taxon>Eukaryota</taxon>
        <taxon>Metazoa</taxon>
        <taxon>Ecdysozoa</taxon>
        <taxon>Nematoda</taxon>
        <taxon>Chromadorea</taxon>
        <taxon>Rhabditida</taxon>
        <taxon>Tylenchina</taxon>
        <taxon>Panagrolaimomorpha</taxon>
        <taxon>Panagrolaimoidea</taxon>
        <taxon>Panagrolaimidae</taxon>
        <taxon>Panagrolaimus</taxon>
    </lineage>
</organism>
<sequence>MPSSSQSIAEENSFNSFFNLQKDVELRKTLSGLMVEHEAEIIERWKSAVETEMETCTITEEMLKTLLKGLRNYILNKESDALSNVLQEVENQIPENQGDVSQLTVALCLFPSSIQPALKHRGIKPHWMFTLDDLIRSGVQVALNILAPEQPAHNFVQEANKQYGQNVAAIMAAANNAALGIPSTSTVEVISSGTWNHTPTVEMGQQHIFYATQIRKLFEDLVGIEKEYKTMLEQAIMDRKQRTEELAGTLAGMNYPVHFPFMTNQPPISVVLNHKNPEDEETLADFLARIGCGAEIVQLIEKNHYTKNDLIDFVTREELMAMGIPGGVSCLIWREILRSRMEFSQTKFAARKIARKSS</sequence>
<accession>A0AC34QJY1</accession>
<proteinExistence type="predicted"/>